<keyword evidence="1" id="KW-0732">Signal</keyword>
<comment type="caution">
    <text evidence="2">The sequence shown here is derived from an EMBL/GenBank/DDBJ whole genome shotgun (WGS) entry which is preliminary data.</text>
</comment>
<feature type="signal peptide" evidence="1">
    <location>
        <begin position="1"/>
        <end position="24"/>
    </location>
</feature>
<dbReference type="EMBL" id="JBEQCT010000001">
    <property type="protein sequence ID" value="MFM2483646.1"/>
    <property type="molecule type" value="Genomic_DNA"/>
</dbReference>
<keyword evidence="3" id="KW-1185">Reference proteome</keyword>
<protein>
    <submittedName>
        <fullName evidence="2">Uncharacterized protein</fullName>
    </submittedName>
</protein>
<dbReference type="PROSITE" id="PS51257">
    <property type="entry name" value="PROKAR_LIPOPROTEIN"/>
    <property type="match status" value="1"/>
</dbReference>
<reference evidence="2 3" key="1">
    <citation type="journal article" date="2013" name="Int. J. Syst. Evol. Microbiol.">
        <title>Celerinatantimonas yamalensis sp. nov., a cold-adapted diazotrophic bacterium from a cold permafrost brine.</title>
        <authorList>
            <person name="Shcherbakova V."/>
            <person name="Chuvilskaya N."/>
            <person name="Rivkina E."/>
            <person name="Demidov N."/>
            <person name="Uchaeva V."/>
            <person name="Suetin S."/>
            <person name="Suzina N."/>
            <person name="Gilichinsky D."/>
        </authorList>
    </citation>
    <scope>NUCLEOTIDE SEQUENCE [LARGE SCALE GENOMIC DNA]</scope>
    <source>
        <strain evidence="2 3">C7</strain>
    </source>
</reference>
<sequence>MRQLVILILTATLLSACSSSVKQSQGPEFSLKPTTQVWHFNQPLSQAAWTQIKQQLTPTLDNLRIYPIMISGSSHYQARVAALQHWLLRQGVQNSHIRISHQQSGGVTLQLVRYQVGGADCQPPRVLYKLGEMQHNDLCAVTMLRWQSMVYPEHMLGAQ</sequence>
<accession>A0ABW9G1R7</accession>
<proteinExistence type="predicted"/>
<evidence type="ECO:0000313" key="2">
    <source>
        <dbReference type="EMBL" id="MFM2483646.1"/>
    </source>
</evidence>
<name>A0ABW9G1R7_9GAMM</name>
<dbReference type="Proteomes" id="UP001629953">
    <property type="component" value="Unassembled WGS sequence"/>
</dbReference>
<feature type="chain" id="PRO_5045695880" evidence="1">
    <location>
        <begin position="25"/>
        <end position="159"/>
    </location>
</feature>
<gene>
    <name evidence="2" type="ORF">ABUE30_00895</name>
</gene>
<evidence type="ECO:0000313" key="3">
    <source>
        <dbReference type="Proteomes" id="UP001629953"/>
    </source>
</evidence>
<dbReference type="RefSeq" id="WP_408621789.1">
    <property type="nucleotide sequence ID" value="NZ_JBEQCT010000001.1"/>
</dbReference>
<evidence type="ECO:0000256" key="1">
    <source>
        <dbReference type="SAM" id="SignalP"/>
    </source>
</evidence>
<organism evidence="2 3">
    <name type="scientific">Celerinatantimonas yamalensis</name>
    <dbReference type="NCBI Taxonomy" id="559956"/>
    <lineage>
        <taxon>Bacteria</taxon>
        <taxon>Pseudomonadati</taxon>
        <taxon>Pseudomonadota</taxon>
        <taxon>Gammaproteobacteria</taxon>
        <taxon>Celerinatantimonadaceae</taxon>
        <taxon>Celerinatantimonas</taxon>
    </lineage>
</organism>